<dbReference type="PANTHER" id="PTHR33055">
    <property type="entry name" value="TRANSPOSASE FOR INSERTION SEQUENCE ELEMENT IS1111A"/>
    <property type="match status" value="1"/>
</dbReference>
<proteinExistence type="predicted"/>
<comment type="caution">
    <text evidence="3">The sequence shown here is derived from an EMBL/GenBank/DDBJ whole genome shotgun (WGS) entry which is preliminary data.</text>
</comment>
<gene>
    <name evidence="3" type="ORF">DXC78_12695</name>
</gene>
<evidence type="ECO:0000313" key="4">
    <source>
        <dbReference type="Proteomes" id="UP000260721"/>
    </source>
</evidence>
<organism evidence="3 4">
    <name type="scientific">Faecalicoccus pleomorphus</name>
    <dbReference type="NCBI Taxonomy" id="1323"/>
    <lineage>
        <taxon>Bacteria</taxon>
        <taxon>Bacillati</taxon>
        <taxon>Bacillota</taxon>
        <taxon>Erysipelotrichia</taxon>
        <taxon>Erysipelotrichales</taxon>
        <taxon>Erysipelotrichaceae</taxon>
        <taxon>Faecalicoccus</taxon>
    </lineage>
</organism>
<dbReference type="InterPro" id="IPR047650">
    <property type="entry name" value="Transpos_IS110"/>
</dbReference>
<evidence type="ECO:0000259" key="1">
    <source>
        <dbReference type="Pfam" id="PF01548"/>
    </source>
</evidence>
<dbReference type="PANTHER" id="PTHR33055:SF15">
    <property type="entry name" value="TRANSPOSASE-RELATED"/>
    <property type="match status" value="1"/>
</dbReference>
<sequence>MTYFIGIDIAKYKHDCFIMDQDGSVIRDSFSFSNDSAGFCLFLSVLDSLDPSYEKRIGFESTGHYGLNLKCFLEEHDISFMEINPILIKRFSSATTLRRTKTDKADAALIASYLTTVEYITYPIQSYHIHNLKSLTRSRDALVKLRSGQLVMITNVMDKIFPEFKPFFNKSLKSSTAMYLLRNYTVPSKMASMNSESYRKMSSKLKKTISYARFSKLRELAKNTVGREDPCLTFELNTYLDIYQSLDFKIKEMEAHIEEEFKKIHSHIQTIKGIGWMSAASIYSEYGGIENFQTPNQMLAYAGLDPSRSESGEHAYKGHMVKHGSSHLRYVLLNCAEMVILHNPVFYDYYRKKREEGKHHRVALSHVARKLVRIIFFLEKNNVDYDPKKMR</sequence>
<dbReference type="GO" id="GO:0006313">
    <property type="term" value="P:DNA transposition"/>
    <property type="evidence" value="ECO:0007669"/>
    <property type="project" value="InterPro"/>
</dbReference>
<dbReference type="GO" id="GO:0004803">
    <property type="term" value="F:transposase activity"/>
    <property type="evidence" value="ECO:0007669"/>
    <property type="project" value="InterPro"/>
</dbReference>
<dbReference type="Proteomes" id="UP000260721">
    <property type="component" value="Unassembled WGS sequence"/>
</dbReference>
<dbReference type="NCBIfam" id="NF033542">
    <property type="entry name" value="transpos_IS110"/>
    <property type="match status" value="1"/>
</dbReference>
<dbReference type="InterPro" id="IPR002525">
    <property type="entry name" value="Transp_IS110-like_N"/>
</dbReference>
<feature type="domain" description="Transposase IS110-like N-terminal" evidence="1">
    <location>
        <begin position="5"/>
        <end position="162"/>
    </location>
</feature>
<dbReference type="AlphaFoldDB" id="A0A3E3DVK5"/>
<dbReference type="Pfam" id="PF01548">
    <property type="entry name" value="DEDD_Tnp_IS110"/>
    <property type="match status" value="1"/>
</dbReference>
<dbReference type="Pfam" id="PF02371">
    <property type="entry name" value="Transposase_20"/>
    <property type="match status" value="1"/>
</dbReference>
<evidence type="ECO:0000259" key="2">
    <source>
        <dbReference type="Pfam" id="PF02371"/>
    </source>
</evidence>
<dbReference type="GO" id="GO:0003677">
    <property type="term" value="F:DNA binding"/>
    <property type="evidence" value="ECO:0007669"/>
    <property type="project" value="InterPro"/>
</dbReference>
<feature type="domain" description="Transposase IS116/IS110/IS902 C-terminal" evidence="2">
    <location>
        <begin position="267"/>
        <end position="351"/>
    </location>
</feature>
<dbReference type="RefSeq" id="WP_117447359.1">
    <property type="nucleotide sequence ID" value="NZ_JAQLXQ010000077.1"/>
</dbReference>
<evidence type="ECO:0000313" key="3">
    <source>
        <dbReference type="EMBL" id="RGD72728.1"/>
    </source>
</evidence>
<reference evidence="3 4" key="1">
    <citation type="submission" date="2018-08" db="EMBL/GenBank/DDBJ databases">
        <title>A genome reference for cultivated species of the human gut microbiota.</title>
        <authorList>
            <person name="Zou Y."/>
            <person name="Xue W."/>
            <person name="Luo G."/>
        </authorList>
    </citation>
    <scope>NUCLEOTIDE SEQUENCE [LARGE SCALE GENOMIC DNA]</scope>
    <source>
        <strain evidence="3 4">TF08-11</strain>
    </source>
</reference>
<name>A0A3E3DVK5_9FIRM</name>
<dbReference type="EMBL" id="QUSK01000054">
    <property type="protein sequence ID" value="RGD72728.1"/>
    <property type="molecule type" value="Genomic_DNA"/>
</dbReference>
<accession>A0A3E3DVK5</accession>
<dbReference type="InterPro" id="IPR003346">
    <property type="entry name" value="Transposase_20"/>
</dbReference>
<protein>
    <submittedName>
        <fullName evidence="3">IS110 family transposase</fullName>
    </submittedName>
</protein>